<dbReference type="Pfam" id="PF00173">
    <property type="entry name" value="Cyt-b5"/>
    <property type="match status" value="1"/>
</dbReference>
<reference evidence="2" key="1">
    <citation type="submission" date="2020-11" db="EMBL/GenBank/DDBJ databases">
        <authorList>
            <person name="Tran Van P."/>
        </authorList>
    </citation>
    <scope>NUCLEOTIDE SEQUENCE</scope>
</reference>
<dbReference type="PROSITE" id="PS50255">
    <property type="entry name" value="CYTOCHROME_B5_2"/>
    <property type="match status" value="1"/>
</dbReference>
<name>A0A7R8WD96_9CRUS</name>
<gene>
    <name evidence="2" type="ORF">CTOB1V02_LOCUS7421</name>
</gene>
<keyword evidence="1" id="KW-1133">Transmembrane helix</keyword>
<dbReference type="PANTHER" id="PTHR16740:SF1">
    <property type="entry name" value="CYTOCHROME B5-RELATED PROTEIN-RELATED"/>
    <property type="match status" value="1"/>
</dbReference>
<dbReference type="SUPFAM" id="SSF55856">
    <property type="entry name" value="Cytochrome b5-like heme/steroid binding domain"/>
    <property type="match status" value="1"/>
</dbReference>
<sequence>MSAPSKVRSYFQTGSYTEGMSIVTVDAWMRRRREMDGAEGLWRIGDKLYDLEPFMDRHPGGRAWLEMTQGTDITEAVEIYHPDGQPKPELLQKFYQREARTPRISPFTLEEDGFYKTLKRRVKPILDGLGGTGPTFKSKAKIDTIFVLFLTCFFWTAETGSYGWAMLTGLVLGNLGYAAHNFVHQRFTWRWYYMDFSCAASRSWQISHSISHHLYPNSIQDLEVTLFRPMVEFLVRPKNLYYRYVSKVTMVLLAPLAFVIEVVKLYANILFGIQSFQRENIILPLELLVLWLYGTNRSFDESLKLFICIQMVCSFWYILIGFTAGHHHPETYHDGDELRPKKEIDWGIFQIDATRDRSHIADSEFSLFFFGNHTLHHLFPAVDDGKLVKLYPAFLQTLKEFEHLRIGFSFMEWKEGLKGLFQQLSRTKPFAQPRTIATDDIFELLAKAKFD</sequence>
<feature type="transmembrane region" description="Helical" evidence="1">
    <location>
        <begin position="248"/>
        <end position="269"/>
    </location>
</feature>
<dbReference type="GO" id="GO:0020037">
    <property type="term" value="F:heme binding"/>
    <property type="evidence" value="ECO:0007669"/>
    <property type="project" value="UniProtKB-UniRule"/>
</dbReference>
<dbReference type="EMBL" id="OB662136">
    <property type="protein sequence ID" value="CAD7229552.1"/>
    <property type="molecule type" value="Genomic_DNA"/>
</dbReference>
<proteinExistence type="inferred from homology"/>
<keyword evidence="1" id="KW-0472">Membrane</keyword>
<dbReference type="Gene3D" id="3.10.120.10">
    <property type="entry name" value="Cytochrome b5-like heme/steroid binding domain"/>
    <property type="match status" value="1"/>
</dbReference>
<dbReference type="InterPro" id="IPR036400">
    <property type="entry name" value="Cyt_B5-like_heme/steroid_sf"/>
</dbReference>
<evidence type="ECO:0000313" key="2">
    <source>
        <dbReference type="EMBL" id="CAD7229552.1"/>
    </source>
</evidence>
<feature type="transmembrane region" description="Helical" evidence="1">
    <location>
        <begin position="140"/>
        <end position="157"/>
    </location>
</feature>
<dbReference type="InterPro" id="IPR001199">
    <property type="entry name" value="Cyt_B5-like_heme/steroid-bd"/>
</dbReference>
<evidence type="ECO:0000256" key="1">
    <source>
        <dbReference type="RuleBase" id="RU362121"/>
    </source>
</evidence>
<dbReference type="OrthoDB" id="260519at2759"/>
<comment type="similarity">
    <text evidence="1">Belongs to the cytochrome b5 family.</text>
</comment>
<dbReference type="PANTHER" id="PTHR16740">
    <property type="entry name" value="CYTOCHROME B5-RELATED PROTEIN-RELATED"/>
    <property type="match status" value="1"/>
</dbReference>
<comment type="caution">
    <text evidence="1">Lacks conserved residue(s) required for the propagation of feature annotation.</text>
</comment>
<organism evidence="2">
    <name type="scientific">Cyprideis torosa</name>
    <dbReference type="NCBI Taxonomy" id="163714"/>
    <lineage>
        <taxon>Eukaryota</taxon>
        <taxon>Metazoa</taxon>
        <taxon>Ecdysozoa</taxon>
        <taxon>Arthropoda</taxon>
        <taxon>Crustacea</taxon>
        <taxon>Oligostraca</taxon>
        <taxon>Ostracoda</taxon>
        <taxon>Podocopa</taxon>
        <taxon>Podocopida</taxon>
        <taxon>Cytherocopina</taxon>
        <taxon>Cytheroidea</taxon>
        <taxon>Cytherideidae</taxon>
        <taxon>Cyprideis</taxon>
    </lineage>
</organism>
<accession>A0A7R8WD96</accession>
<keyword evidence="1" id="KW-0812">Transmembrane</keyword>
<dbReference type="PROSITE" id="PS00191">
    <property type="entry name" value="CYTOCHROME_B5_1"/>
    <property type="match status" value="1"/>
</dbReference>
<dbReference type="Pfam" id="PF00487">
    <property type="entry name" value="FA_desaturase"/>
    <property type="match status" value="1"/>
</dbReference>
<keyword evidence="1" id="KW-0349">Heme</keyword>
<feature type="transmembrane region" description="Helical" evidence="1">
    <location>
        <begin position="305"/>
        <end position="324"/>
    </location>
</feature>
<protein>
    <submittedName>
        <fullName evidence="2">Uncharacterized protein</fullName>
    </submittedName>
</protein>
<dbReference type="InterPro" id="IPR005804">
    <property type="entry name" value="FA_desaturase_dom"/>
</dbReference>
<dbReference type="GO" id="GO:0046872">
    <property type="term" value="F:metal ion binding"/>
    <property type="evidence" value="ECO:0007669"/>
    <property type="project" value="UniProtKB-UniRule"/>
</dbReference>
<dbReference type="GO" id="GO:0006629">
    <property type="term" value="P:lipid metabolic process"/>
    <property type="evidence" value="ECO:0007669"/>
    <property type="project" value="InterPro"/>
</dbReference>
<dbReference type="InterPro" id="IPR053100">
    <property type="entry name" value="Cytochrome_b5-related"/>
</dbReference>
<dbReference type="AlphaFoldDB" id="A0A7R8WD96"/>
<keyword evidence="1" id="KW-0479">Metal-binding</keyword>
<dbReference type="InterPro" id="IPR018506">
    <property type="entry name" value="Cyt_B5_heme-BS"/>
</dbReference>
<keyword evidence="1" id="KW-0408">Iron</keyword>